<dbReference type="KEGG" id="sat:SYN_03169"/>
<dbReference type="AlphaFoldDB" id="Q2LRY0"/>
<protein>
    <submittedName>
        <fullName evidence="2">Hypothetical membrane protein</fullName>
    </submittedName>
</protein>
<reference evidence="2 3" key="1">
    <citation type="journal article" date="2007" name="Proc. Natl. Acad. Sci. U.S.A.">
        <title>The genome of Syntrophus aciditrophicus: life at the thermodynamic limit of microbial growth.</title>
        <authorList>
            <person name="McInerney M.J."/>
            <person name="Rohlin L."/>
            <person name="Mouttaki H."/>
            <person name="Kim U."/>
            <person name="Krupp R.S."/>
            <person name="Rios-Hernandez L."/>
            <person name="Sieber J."/>
            <person name="Struchtemeyer C.G."/>
            <person name="Bhattacharyya A."/>
            <person name="Campbell J.W."/>
            <person name="Gunsalus R.P."/>
        </authorList>
    </citation>
    <scope>NUCLEOTIDE SEQUENCE [LARGE SCALE GENOMIC DNA]</scope>
    <source>
        <strain evidence="2 3">SB</strain>
    </source>
</reference>
<dbReference type="InterPro" id="IPR005490">
    <property type="entry name" value="LD_TPept_cat_dom"/>
</dbReference>
<accession>Q2LRY0</accession>
<dbReference type="Pfam" id="PF03734">
    <property type="entry name" value="YkuD"/>
    <property type="match status" value="1"/>
</dbReference>
<keyword evidence="3" id="KW-1185">Reference proteome</keyword>
<proteinExistence type="predicted"/>
<dbReference type="EMBL" id="CP000252">
    <property type="protein sequence ID" value="ABC76836.1"/>
    <property type="molecule type" value="Genomic_DNA"/>
</dbReference>
<dbReference type="Proteomes" id="UP000001933">
    <property type="component" value="Chromosome"/>
</dbReference>
<evidence type="ECO:0000313" key="3">
    <source>
        <dbReference type="Proteomes" id="UP000001933"/>
    </source>
</evidence>
<evidence type="ECO:0000259" key="1">
    <source>
        <dbReference type="Pfam" id="PF03734"/>
    </source>
</evidence>
<dbReference type="PANTHER" id="PTHR38589:SF1">
    <property type="entry name" value="BLR0621 PROTEIN"/>
    <property type="match status" value="1"/>
</dbReference>
<dbReference type="HOGENOM" id="CLU_068009_0_0_7"/>
<dbReference type="GO" id="GO:0016740">
    <property type="term" value="F:transferase activity"/>
    <property type="evidence" value="ECO:0007669"/>
    <property type="project" value="InterPro"/>
</dbReference>
<evidence type="ECO:0000313" key="2">
    <source>
        <dbReference type="EMBL" id="ABC76836.1"/>
    </source>
</evidence>
<sequence>MSIMLILLNVELRRRFMKNDWKRKWCGLYGLLMIFSCAGAPAVNVPPAKMASRQAIVVKTAGWNASEAVLQAYERESEYSSWVAVGRKIPVVAGRNGMGWGDGLHQAGDAKSGPVKREGDGRAPAGIFRLGSAFGYDRAEMTSWIRIPYKQMTAAHRCVNDVHSIYYNRIVDAGQVRPDWSSSEEMLRRDNLYHLGIVVDHNVDPVASGRGSCIFLHVWEGPARGTSGCTAMDKEDLELLLLWLLPEAGPVLVQLPEAEYAKIRDVWGLP</sequence>
<dbReference type="eggNOG" id="COG3786">
    <property type="taxonomic scope" value="Bacteria"/>
</dbReference>
<name>Q2LRY0_SYNAS</name>
<dbReference type="PANTHER" id="PTHR38589">
    <property type="entry name" value="BLR0621 PROTEIN"/>
    <property type="match status" value="1"/>
</dbReference>
<organism evidence="2 3">
    <name type="scientific">Syntrophus aciditrophicus (strain SB)</name>
    <dbReference type="NCBI Taxonomy" id="56780"/>
    <lineage>
        <taxon>Bacteria</taxon>
        <taxon>Pseudomonadati</taxon>
        <taxon>Thermodesulfobacteriota</taxon>
        <taxon>Syntrophia</taxon>
        <taxon>Syntrophales</taxon>
        <taxon>Syntrophaceae</taxon>
        <taxon>Syntrophus</taxon>
    </lineage>
</organism>
<feature type="domain" description="L,D-TPase catalytic" evidence="1">
    <location>
        <begin position="67"/>
        <end position="251"/>
    </location>
</feature>
<dbReference type="InParanoid" id="Q2LRY0"/>
<gene>
    <name evidence="2" type="ORF">SYN_03169</name>
</gene>